<evidence type="ECO:0000256" key="1">
    <source>
        <dbReference type="ARBA" id="ARBA00022801"/>
    </source>
</evidence>
<evidence type="ECO:0000259" key="2">
    <source>
        <dbReference type="PROSITE" id="PS51462"/>
    </source>
</evidence>
<dbReference type="InterPro" id="IPR015797">
    <property type="entry name" value="NUDIX_hydrolase-like_dom_sf"/>
</dbReference>
<dbReference type="SUPFAM" id="SSF55811">
    <property type="entry name" value="Nudix"/>
    <property type="match status" value="1"/>
</dbReference>
<dbReference type="Pfam" id="PF00293">
    <property type="entry name" value="NUDIX"/>
    <property type="match status" value="1"/>
</dbReference>
<proteinExistence type="predicted"/>
<gene>
    <name evidence="3" type="ORF">UX45_C0011G0007</name>
</gene>
<dbReference type="Proteomes" id="UP000034705">
    <property type="component" value="Unassembled WGS sequence"/>
</dbReference>
<comment type="caution">
    <text evidence="3">The sequence shown here is derived from an EMBL/GenBank/DDBJ whole genome shotgun (WGS) entry which is preliminary data.</text>
</comment>
<dbReference type="EMBL" id="LCMG01000011">
    <property type="protein sequence ID" value="KKU33171.1"/>
    <property type="molecule type" value="Genomic_DNA"/>
</dbReference>
<dbReference type="Gene3D" id="3.90.79.10">
    <property type="entry name" value="Nucleoside Triphosphate Pyrophosphohydrolase"/>
    <property type="match status" value="1"/>
</dbReference>
<dbReference type="PROSITE" id="PS00893">
    <property type="entry name" value="NUDIX_BOX"/>
    <property type="match status" value="1"/>
</dbReference>
<dbReference type="PANTHER" id="PTHR43736:SF1">
    <property type="entry name" value="DIHYDRONEOPTERIN TRIPHOSPHATE DIPHOSPHATASE"/>
    <property type="match status" value="1"/>
</dbReference>
<feature type="domain" description="Nudix hydrolase" evidence="2">
    <location>
        <begin position="4"/>
        <end position="136"/>
    </location>
</feature>
<dbReference type="GO" id="GO:0016787">
    <property type="term" value="F:hydrolase activity"/>
    <property type="evidence" value="ECO:0007669"/>
    <property type="project" value="UniProtKB-KW"/>
</dbReference>
<keyword evidence="1" id="KW-0378">Hydrolase</keyword>
<sequence>MGNYFTVEVTAGAIVEKDGKILIVQEKNHPGRPGPALVLTQPSGHMEDNEDIFDALKREVWEETGYTVEPEAFLGVYTKRWPDKTALRFSFVCRLTDIPPAEVKDKYVTDVLWMTPEEIQARKGEFRRGATENTFRDYFAGKRFPLDMVQYINTDTPPKN</sequence>
<reference evidence="3 4" key="1">
    <citation type="journal article" date="2015" name="Nature">
        <title>rRNA introns, odd ribosomes, and small enigmatic genomes across a large radiation of phyla.</title>
        <authorList>
            <person name="Brown C.T."/>
            <person name="Hug L.A."/>
            <person name="Thomas B.C."/>
            <person name="Sharon I."/>
            <person name="Castelle C.J."/>
            <person name="Singh A."/>
            <person name="Wilkins M.J."/>
            <person name="Williams K.H."/>
            <person name="Banfield J.F."/>
        </authorList>
    </citation>
    <scope>NUCLEOTIDE SEQUENCE [LARGE SCALE GENOMIC DNA]</scope>
</reference>
<dbReference type="PROSITE" id="PS51462">
    <property type="entry name" value="NUDIX"/>
    <property type="match status" value="1"/>
</dbReference>
<evidence type="ECO:0000313" key="3">
    <source>
        <dbReference type="EMBL" id="KKU33171.1"/>
    </source>
</evidence>
<name>A0A0G1PKC0_9BACT</name>
<organism evidence="3 4">
    <name type="scientific">Candidatus Uhrbacteria bacterium GW2011_GWF2_46_218</name>
    <dbReference type="NCBI Taxonomy" id="1619001"/>
    <lineage>
        <taxon>Bacteria</taxon>
        <taxon>Candidatus Uhriibacteriota</taxon>
    </lineage>
</organism>
<accession>A0A0G1PKC0</accession>
<dbReference type="InterPro" id="IPR000086">
    <property type="entry name" value="NUDIX_hydrolase_dom"/>
</dbReference>
<dbReference type="AlphaFoldDB" id="A0A0G1PKC0"/>
<dbReference type="PANTHER" id="PTHR43736">
    <property type="entry name" value="ADP-RIBOSE PYROPHOSPHATASE"/>
    <property type="match status" value="1"/>
</dbReference>
<dbReference type="InterPro" id="IPR020084">
    <property type="entry name" value="NUDIX_hydrolase_CS"/>
</dbReference>
<protein>
    <recommendedName>
        <fullName evidence="2">Nudix hydrolase domain-containing protein</fullName>
    </recommendedName>
</protein>
<evidence type="ECO:0000313" key="4">
    <source>
        <dbReference type="Proteomes" id="UP000034705"/>
    </source>
</evidence>